<dbReference type="PANTHER" id="PTHR33265">
    <property type="entry name" value="AVR9/CF-9 RAPIDLY ELICITED PROTEIN-RELATED"/>
    <property type="match status" value="1"/>
</dbReference>
<dbReference type="PANTHER" id="PTHR33265:SF26">
    <property type="entry name" value="OS06G0554600 PROTEIN"/>
    <property type="match status" value="1"/>
</dbReference>
<dbReference type="AlphaFoldDB" id="A0A5P1FSI4"/>
<dbReference type="Gramene" id="ONK80397">
    <property type="protein sequence ID" value="ONK80397"/>
    <property type="gene ID" value="A4U43_C01F17210"/>
</dbReference>
<keyword evidence="2" id="KW-1185">Reference proteome</keyword>
<protein>
    <recommendedName>
        <fullName evidence="3">Avr9/Cf-9 rapidly elicited protein</fullName>
    </recommendedName>
</protein>
<dbReference type="Proteomes" id="UP000243459">
    <property type="component" value="Chromosome 1"/>
</dbReference>
<evidence type="ECO:0000313" key="1">
    <source>
        <dbReference type="EMBL" id="ONK80397.1"/>
    </source>
</evidence>
<accession>A0A5P1FSI4</accession>
<name>A0A5P1FSI4_ASPOF</name>
<dbReference type="OMA" id="RETDMMS"/>
<evidence type="ECO:0000313" key="2">
    <source>
        <dbReference type="Proteomes" id="UP000243459"/>
    </source>
</evidence>
<evidence type="ECO:0008006" key="3">
    <source>
        <dbReference type="Google" id="ProtNLM"/>
    </source>
</evidence>
<proteinExistence type="predicted"/>
<dbReference type="EMBL" id="CM007381">
    <property type="protein sequence ID" value="ONK80397.1"/>
    <property type="molecule type" value="Genomic_DNA"/>
</dbReference>
<dbReference type="InterPro" id="IPR008480">
    <property type="entry name" value="DUF761_pln"/>
</dbReference>
<sequence>MDPNLSFYNPREVEFSCSNTPCRPHRKNRYNHHNRNYSYDYEAFVAIAKALEMLNGNSNNNICEVSDAESVAPSPMIAFGKSTPLTVRQLRITDSPFPLKEDEVNDGKIDKEADDFIKRFYKQLRMQQSSATTTPEYKFWRG</sequence>
<reference evidence="2" key="1">
    <citation type="journal article" date="2017" name="Nat. Commun.">
        <title>The asparagus genome sheds light on the origin and evolution of a young Y chromosome.</title>
        <authorList>
            <person name="Harkess A."/>
            <person name="Zhou J."/>
            <person name="Xu C."/>
            <person name="Bowers J.E."/>
            <person name="Van der Hulst R."/>
            <person name="Ayyampalayam S."/>
            <person name="Mercati F."/>
            <person name="Riccardi P."/>
            <person name="McKain M.R."/>
            <person name="Kakrana A."/>
            <person name="Tang H."/>
            <person name="Ray J."/>
            <person name="Groenendijk J."/>
            <person name="Arikit S."/>
            <person name="Mathioni S.M."/>
            <person name="Nakano M."/>
            <person name="Shan H."/>
            <person name="Telgmann-Rauber A."/>
            <person name="Kanno A."/>
            <person name="Yue Z."/>
            <person name="Chen H."/>
            <person name="Li W."/>
            <person name="Chen Y."/>
            <person name="Xu X."/>
            <person name="Zhang Y."/>
            <person name="Luo S."/>
            <person name="Chen H."/>
            <person name="Gao J."/>
            <person name="Mao Z."/>
            <person name="Pires J.C."/>
            <person name="Luo M."/>
            <person name="Kudrna D."/>
            <person name="Wing R.A."/>
            <person name="Meyers B.C."/>
            <person name="Yi K."/>
            <person name="Kong H."/>
            <person name="Lavrijsen P."/>
            <person name="Sunseri F."/>
            <person name="Falavigna A."/>
            <person name="Ye Y."/>
            <person name="Leebens-Mack J.H."/>
            <person name="Chen G."/>
        </authorList>
    </citation>
    <scope>NUCLEOTIDE SEQUENCE [LARGE SCALE GENOMIC DNA]</scope>
    <source>
        <strain evidence="2">cv. DH0086</strain>
    </source>
</reference>
<dbReference type="Pfam" id="PF05553">
    <property type="entry name" value="DUF761"/>
    <property type="match status" value="1"/>
</dbReference>
<organism evidence="1 2">
    <name type="scientific">Asparagus officinalis</name>
    <name type="common">Garden asparagus</name>
    <dbReference type="NCBI Taxonomy" id="4686"/>
    <lineage>
        <taxon>Eukaryota</taxon>
        <taxon>Viridiplantae</taxon>
        <taxon>Streptophyta</taxon>
        <taxon>Embryophyta</taxon>
        <taxon>Tracheophyta</taxon>
        <taxon>Spermatophyta</taxon>
        <taxon>Magnoliopsida</taxon>
        <taxon>Liliopsida</taxon>
        <taxon>Asparagales</taxon>
        <taxon>Asparagaceae</taxon>
        <taxon>Asparagoideae</taxon>
        <taxon>Asparagus</taxon>
    </lineage>
</organism>
<gene>
    <name evidence="1" type="ORF">A4U43_C01F17210</name>
</gene>